<dbReference type="Gene3D" id="2.170.15.10">
    <property type="entry name" value="Proaerolysin, chain A, domain 3"/>
    <property type="match status" value="1"/>
</dbReference>
<dbReference type="SUPFAM" id="SSF51101">
    <property type="entry name" value="Mannose-binding lectins"/>
    <property type="match status" value="1"/>
</dbReference>
<dbReference type="SMART" id="SM00915">
    <property type="entry name" value="Jacalin"/>
    <property type="match status" value="1"/>
</dbReference>
<evidence type="ECO:0000313" key="3">
    <source>
        <dbReference type="EMBL" id="QIX01358.1"/>
    </source>
</evidence>
<feature type="domain" description="Jacalin-type lectin" evidence="2">
    <location>
        <begin position="60"/>
        <end position="198"/>
    </location>
</feature>
<protein>
    <recommendedName>
        <fullName evidence="2">Jacalin-type lectin domain-containing protein</fullName>
    </recommendedName>
</protein>
<keyword evidence="4" id="KW-1185">Reference proteome</keyword>
<evidence type="ECO:0000313" key="4">
    <source>
        <dbReference type="Proteomes" id="UP000503462"/>
    </source>
</evidence>
<dbReference type="AlphaFoldDB" id="A0A6H0Y3D8"/>
<sequence length="381" mass="39567">MFVLGAALLAELAAGSVLPFTSKPVDVLRKRDDGSCSGGPWVDPVYGGGYTDGVSMELCETGWPSYGHPIGQINAYCTAQAVRGVNFNYDDPNQAMSIPQGTQTYGASSGEGIVGETLNINYAGGELISSLTMYAPDGAKYLRGLTITTNMGQTLQCGVDASSGFNAISQDVGTGFLIGVSGDYEAGIIDNLGFLFLNSPVASIAVQDITITGGPTGTQGIAPTSLAQQHFFNGDTTAQTWTFSGSKSVVSTTQITQAIANTYGATEAIALNFGGNFLGIIKGDTTSTTTFMWSQVETDTTSTTMQTTQMLSWMQSGTLQPNEGITCDSVSGSGSGTFPYSATVTITLQDGVVYAQYKDYGSLYVQAVSSNSVSCVPDTGS</sequence>
<evidence type="ECO:0000256" key="1">
    <source>
        <dbReference type="SAM" id="SignalP"/>
    </source>
</evidence>
<keyword evidence="1" id="KW-0732">Signal</keyword>
<proteinExistence type="predicted"/>
<feature type="signal peptide" evidence="1">
    <location>
        <begin position="1"/>
        <end position="15"/>
    </location>
</feature>
<reference evidence="3 4" key="1">
    <citation type="journal article" date="2016" name="Sci. Rep.">
        <title>Peltaster fructicola genome reveals evolution from an invasive phytopathogen to an ectophytic parasite.</title>
        <authorList>
            <person name="Xu C."/>
            <person name="Chen H."/>
            <person name="Gleason M.L."/>
            <person name="Xu J.R."/>
            <person name="Liu H."/>
            <person name="Zhang R."/>
            <person name="Sun G."/>
        </authorList>
    </citation>
    <scope>NUCLEOTIDE SEQUENCE [LARGE SCALE GENOMIC DNA]</scope>
    <source>
        <strain evidence="3 4">LNHT1506</strain>
    </source>
</reference>
<accession>A0A6H0Y3D8</accession>
<feature type="chain" id="PRO_5026193384" description="Jacalin-type lectin domain-containing protein" evidence="1">
    <location>
        <begin position="16"/>
        <end position="381"/>
    </location>
</feature>
<dbReference type="OrthoDB" id="10419006at2759"/>
<organism evidence="3 4">
    <name type="scientific">Peltaster fructicola</name>
    <dbReference type="NCBI Taxonomy" id="286661"/>
    <lineage>
        <taxon>Eukaryota</taxon>
        <taxon>Fungi</taxon>
        <taxon>Dikarya</taxon>
        <taxon>Ascomycota</taxon>
        <taxon>Pezizomycotina</taxon>
        <taxon>Dothideomycetes</taxon>
        <taxon>Dothideomycetes incertae sedis</taxon>
        <taxon>Peltaster</taxon>
    </lineage>
</organism>
<evidence type="ECO:0000259" key="2">
    <source>
        <dbReference type="SMART" id="SM00915"/>
    </source>
</evidence>
<dbReference type="InterPro" id="IPR001229">
    <property type="entry name" value="Jacalin-like_lectin_dom"/>
</dbReference>
<dbReference type="InterPro" id="IPR036404">
    <property type="entry name" value="Jacalin-like_lectin_dom_sf"/>
</dbReference>
<dbReference type="EMBL" id="CP051142">
    <property type="protein sequence ID" value="QIX01358.1"/>
    <property type="molecule type" value="Genomic_DNA"/>
</dbReference>
<dbReference type="Proteomes" id="UP000503462">
    <property type="component" value="Chromosome 4"/>
</dbReference>
<dbReference type="Gene3D" id="2.100.10.30">
    <property type="entry name" value="Jacalin-like lectin domain"/>
    <property type="match status" value="1"/>
</dbReference>
<gene>
    <name evidence="3" type="ORF">AMS68_006875</name>
</gene>
<name>A0A6H0Y3D8_9PEZI</name>